<keyword evidence="4" id="KW-1185">Reference proteome</keyword>
<dbReference type="Proteomes" id="UP000051401">
    <property type="component" value="Unassembled WGS sequence"/>
</dbReference>
<proteinExistence type="predicted"/>
<keyword evidence="1" id="KW-0560">Oxidoreductase</keyword>
<dbReference type="Gene3D" id="3.50.50.60">
    <property type="entry name" value="FAD/NAD(P)-binding domain"/>
    <property type="match status" value="1"/>
</dbReference>
<dbReference type="Gene3D" id="3.30.9.10">
    <property type="entry name" value="D-Amino Acid Oxidase, subunit A, domain 2"/>
    <property type="match status" value="1"/>
</dbReference>
<evidence type="ECO:0000259" key="2">
    <source>
        <dbReference type="Pfam" id="PF01266"/>
    </source>
</evidence>
<evidence type="ECO:0000256" key="1">
    <source>
        <dbReference type="ARBA" id="ARBA00023002"/>
    </source>
</evidence>
<gene>
    <name evidence="3" type="ORF">XM52_20275</name>
</gene>
<sequence>MPARAGGKVGALSQMSFKAEPYWWEDRGWNREALVAREVPESCDAVVVGAGITGVMAAWRMAQAGLSVVVLEQGMLGQGASSRNNGMVVPYLKPSPHELEKRFGPEGAVPYLNGGETAFHFVRDLIRDRGLDCDLEDNERFVIANRPGDMAHLVELAEAYNARSDEVTWTALSSDEVLEQTEVAGSEGGVLVRGTYCLHPGKYHARLVELAHAAGVRFVEKAEVTEIGAEGKSVSVRGRAAPIRAGRVVVATNGYTGGFAGWLRRRIIPVRAYMACSEPVAPEVMARLFPPARSVTVAKRNLFWMRTSPDGTRVMFGGRAGACRGGLMRKAEDLKADVVAAYPELKDMGVSHCWEGVLGFSFGQLPHVGTMNGVHYAAGFSGVGLTFGSWLGDQLGRLAAGEEVTAGPFLSSAFETRPYYFGQPWFLPLVIAKMNAADRLDAWRQGRGKG</sequence>
<evidence type="ECO:0000313" key="4">
    <source>
        <dbReference type="Proteomes" id="UP000051401"/>
    </source>
</evidence>
<dbReference type="AlphaFoldDB" id="A0A0T5P4U0"/>
<dbReference type="InterPro" id="IPR006076">
    <property type="entry name" value="FAD-dep_OxRdtase"/>
</dbReference>
<reference evidence="3 4" key="1">
    <citation type="submission" date="2015-04" db="EMBL/GenBank/DDBJ databases">
        <title>The draft genome sequence of Roseovarius indicus B108T.</title>
        <authorList>
            <person name="Li G."/>
            <person name="Lai Q."/>
            <person name="Shao Z."/>
            <person name="Yan P."/>
        </authorList>
    </citation>
    <scope>NUCLEOTIDE SEQUENCE [LARGE SCALE GENOMIC DNA]</scope>
    <source>
        <strain evidence="3 4">B108</strain>
    </source>
</reference>
<protein>
    <recommendedName>
        <fullName evidence="2">FAD dependent oxidoreductase domain-containing protein</fullName>
    </recommendedName>
</protein>
<dbReference type="InterPro" id="IPR036188">
    <property type="entry name" value="FAD/NAD-bd_sf"/>
</dbReference>
<dbReference type="EMBL" id="LAXI01000016">
    <property type="protein sequence ID" value="KRS16147.1"/>
    <property type="molecule type" value="Genomic_DNA"/>
</dbReference>
<dbReference type="GO" id="GO:0005737">
    <property type="term" value="C:cytoplasm"/>
    <property type="evidence" value="ECO:0007669"/>
    <property type="project" value="TreeGrafter"/>
</dbReference>
<dbReference type="SUPFAM" id="SSF51905">
    <property type="entry name" value="FAD/NAD(P)-binding domain"/>
    <property type="match status" value="1"/>
</dbReference>
<dbReference type="PANTHER" id="PTHR13847:SF281">
    <property type="entry name" value="FAD DEPENDENT OXIDOREDUCTASE DOMAIN-CONTAINING PROTEIN"/>
    <property type="match status" value="1"/>
</dbReference>
<dbReference type="STRING" id="540747.SAMN04488031_109127"/>
<dbReference type="PATRIC" id="fig|540747.5.peg.1813"/>
<dbReference type="OrthoDB" id="9806601at2"/>
<name>A0A0T5P4U0_9RHOB</name>
<evidence type="ECO:0000313" key="3">
    <source>
        <dbReference type="EMBL" id="KRS16147.1"/>
    </source>
</evidence>
<dbReference type="Pfam" id="PF01266">
    <property type="entry name" value="DAO"/>
    <property type="match status" value="1"/>
</dbReference>
<comment type="caution">
    <text evidence="3">The sequence shown here is derived from an EMBL/GenBank/DDBJ whole genome shotgun (WGS) entry which is preliminary data.</text>
</comment>
<dbReference type="GO" id="GO:0016491">
    <property type="term" value="F:oxidoreductase activity"/>
    <property type="evidence" value="ECO:0007669"/>
    <property type="project" value="UniProtKB-KW"/>
</dbReference>
<accession>A0A0T5P4U0</accession>
<dbReference type="PANTHER" id="PTHR13847">
    <property type="entry name" value="SARCOSINE DEHYDROGENASE-RELATED"/>
    <property type="match status" value="1"/>
</dbReference>
<feature type="domain" description="FAD dependent oxidoreductase" evidence="2">
    <location>
        <begin position="44"/>
        <end position="395"/>
    </location>
</feature>
<organism evidence="3 4">
    <name type="scientific">Roseovarius indicus</name>
    <dbReference type="NCBI Taxonomy" id="540747"/>
    <lineage>
        <taxon>Bacteria</taxon>
        <taxon>Pseudomonadati</taxon>
        <taxon>Pseudomonadota</taxon>
        <taxon>Alphaproteobacteria</taxon>
        <taxon>Rhodobacterales</taxon>
        <taxon>Roseobacteraceae</taxon>
        <taxon>Roseovarius</taxon>
    </lineage>
</organism>